<accession>A0AAJ0FPU5</accession>
<feature type="chain" id="PRO_5042506414" evidence="2">
    <location>
        <begin position="21"/>
        <end position="379"/>
    </location>
</feature>
<reference evidence="3" key="1">
    <citation type="submission" date="2023-06" db="EMBL/GenBank/DDBJ databases">
        <title>Conoideocrella luteorostrata (Hypocreales: Clavicipitaceae), a potential biocontrol fungus for elongate hemlock scale in United States Christmas tree production areas.</title>
        <authorList>
            <person name="Barrett H."/>
            <person name="Lovett B."/>
            <person name="Macias A.M."/>
            <person name="Stajich J.E."/>
            <person name="Kasson M.T."/>
        </authorList>
    </citation>
    <scope>NUCLEOTIDE SEQUENCE</scope>
    <source>
        <strain evidence="3">ARSEF 14590</strain>
    </source>
</reference>
<feature type="region of interest" description="Disordered" evidence="1">
    <location>
        <begin position="122"/>
        <end position="144"/>
    </location>
</feature>
<organism evidence="3 4">
    <name type="scientific">Conoideocrella luteorostrata</name>
    <dbReference type="NCBI Taxonomy" id="1105319"/>
    <lineage>
        <taxon>Eukaryota</taxon>
        <taxon>Fungi</taxon>
        <taxon>Dikarya</taxon>
        <taxon>Ascomycota</taxon>
        <taxon>Pezizomycotina</taxon>
        <taxon>Sordariomycetes</taxon>
        <taxon>Hypocreomycetidae</taxon>
        <taxon>Hypocreales</taxon>
        <taxon>Clavicipitaceae</taxon>
        <taxon>Conoideocrella</taxon>
    </lineage>
</organism>
<dbReference type="EMBL" id="JASWJB010000273">
    <property type="protein sequence ID" value="KAK2592316.1"/>
    <property type="molecule type" value="Genomic_DNA"/>
</dbReference>
<dbReference type="AlphaFoldDB" id="A0AAJ0FPU5"/>
<comment type="caution">
    <text evidence="3">The sequence shown here is derived from an EMBL/GenBank/DDBJ whole genome shotgun (WGS) entry which is preliminary data.</text>
</comment>
<feature type="signal peptide" evidence="2">
    <location>
        <begin position="1"/>
        <end position="20"/>
    </location>
</feature>
<sequence>MRFFSAPLALLLSSLAVCHGKYVMHAYYLDKSCEVVRTTLETWMKNAADTADAALKAQAFAVEKCINNPPEEHGPVCEAIYMLIKSLLAFRGQEPRDFIISGKWDDMQRRLQRAKAWDVKRDGTAFPLDPSEDPGSRGQPENKAGRFSKFTYTNMVFYCDYTRLMDGISCDGGSVQGKACDTSIGRDVDMDNRYTECRDSRQTPSQMSTWVRIPPLPMPEGGSRPNPYGIVSPNQVLGPIQIQFCPGYMADATGLDQYKVLEDGRKVLANARIERPGQKAAVEYAMLGDGRLLHALLRTYTPSNGGKAVAYKDDHIALTWADVIKLDDVDKWASASTVAFFAVGAKLLFPPQDKTPLTIDPTRGTVVKLRSRKASDKTE</sequence>
<name>A0AAJ0FPU5_9HYPO</name>
<keyword evidence="2" id="KW-0732">Signal</keyword>
<keyword evidence="4" id="KW-1185">Reference proteome</keyword>
<proteinExistence type="predicted"/>
<protein>
    <submittedName>
        <fullName evidence="3">Uncharacterized protein</fullName>
    </submittedName>
</protein>
<evidence type="ECO:0000313" key="4">
    <source>
        <dbReference type="Proteomes" id="UP001251528"/>
    </source>
</evidence>
<evidence type="ECO:0000256" key="2">
    <source>
        <dbReference type="SAM" id="SignalP"/>
    </source>
</evidence>
<dbReference type="Proteomes" id="UP001251528">
    <property type="component" value="Unassembled WGS sequence"/>
</dbReference>
<evidence type="ECO:0000313" key="3">
    <source>
        <dbReference type="EMBL" id="KAK2592316.1"/>
    </source>
</evidence>
<evidence type="ECO:0000256" key="1">
    <source>
        <dbReference type="SAM" id="MobiDB-lite"/>
    </source>
</evidence>
<gene>
    <name evidence="3" type="ORF">QQS21_009974</name>
</gene>